<dbReference type="Proteomes" id="UP001642484">
    <property type="component" value="Unassembled WGS sequence"/>
</dbReference>
<evidence type="ECO:0000313" key="10">
    <source>
        <dbReference type="Proteomes" id="UP001642484"/>
    </source>
</evidence>
<comment type="caution">
    <text evidence="9">The sequence shown here is derived from an EMBL/GenBank/DDBJ whole genome shotgun (WGS) entry which is preliminary data.</text>
</comment>
<accession>A0ABP0PUQ0</accession>
<evidence type="ECO:0000259" key="8">
    <source>
        <dbReference type="PROSITE" id="PS51184"/>
    </source>
</evidence>
<dbReference type="PROSITE" id="PS51184">
    <property type="entry name" value="JMJC"/>
    <property type="match status" value="1"/>
</dbReference>
<feature type="region of interest" description="Disordered" evidence="6">
    <location>
        <begin position="804"/>
        <end position="835"/>
    </location>
</feature>
<dbReference type="PANTHER" id="PTHR42860:SF1">
    <property type="entry name" value="VITAMIN B12-BINDING PROTEIN"/>
    <property type="match status" value="1"/>
</dbReference>
<dbReference type="SUPFAM" id="SSF53807">
    <property type="entry name" value="Helical backbone' metal receptor"/>
    <property type="match status" value="1"/>
</dbReference>
<dbReference type="PANTHER" id="PTHR42860">
    <property type="entry name" value="VITAMIN B12-BINDING PROTEIN"/>
    <property type="match status" value="1"/>
</dbReference>
<dbReference type="InterPro" id="IPR041667">
    <property type="entry name" value="Cupin_8"/>
</dbReference>
<reference evidence="9 10" key="1">
    <citation type="submission" date="2024-02" db="EMBL/GenBank/DDBJ databases">
        <authorList>
            <person name="Chen Y."/>
            <person name="Shah S."/>
            <person name="Dougan E. K."/>
            <person name="Thang M."/>
            <person name="Chan C."/>
        </authorList>
    </citation>
    <scope>NUCLEOTIDE SEQUENCE [LARGE SCALE GENOMIC DNA]</scope>
</reference>
<dbReference type="Pfam" id="PF01497">
    <property type="entry name" value="Peripla_BP_2"/>
    <property type="match status" value="1"/>
</dbReference>
<comment type="catalytic activity">
    <reaction evidence="5">
        <text>diphthine-[translation elongation factor 2] + NH4(+) + ATP = diphthamide-[translation elongation factor 2] + AMP + diphosphate + H(+)</text>
        <dbReference type="Rhea" id="RHEA:19753"/>
        <dbReference type="Rhea" id="RHEA-COMP:10172"/>
        <dbReference type="Rhea" id="RHEA-COMP:10174"/>
        <dbReference type="ChEBI" id="CHEBI:15378"/>
        <dbReference type="ChEBI" id="CHEBI:16692"/>
        <dbReference type="ChEBI" id="CHEBI:28938"/>
        <dbReference type="ChEBI" id="CHEBI:30616"/>
        <dbReference type="ChEBI" id="CHEBI:33019"/>
        <dbReference type="ChEBI" id="CHEBI:82696"/>
        <dbReference type="ChEBI" id="CHEBI:456215"/>
        <dbReference type="EC" id="6.3.1.14"/>
    </reaction>
</comment>
<dbReference type="InterPro" id="IPR014710">
    <property type="entry name" value="RmlC-like_jellyroll"/>
</dbReference>
<name>A0ABP0PUQ0_9DINO</name>
<dbReference type="InterPro" id="IPR003347">
    <property type="entry name" value="JmjC_dom"/>
</dbReference>
<dbReference type="Gene3D" id="3.40.50.620">
    <property type="entry name" value="HUPs"/>
    <property type="match status" value="1"/>
</dbReference>
<evidence type="ECO:0000256" key="2">
    <source>
        <dbReference type="ARBA" id="ARBA00018426"/>
    </source>
</evidence>
<dbReference type="InterPro" id="IPR002491">
    <property type="entry name" value="ABC_transptr_periplasmic_BD"/>
</dbReference>
<feature type="domain" description="Fe/B12 periplasmic-binding" evidence="7">
    <location>
        <begin position="9"/>
        <end position="315"/>
    </location>
</feature>
<dbReference type="SUPFAM" id="SSF52402">
    <property type="entry name" value="Adenine nucleotide alpha hydrolases-like"/>
    <property type="match status" value="1"/>
</dbReference>
<dbReference type="InterPro" id="IPR002761">
    <property type="entry name" value="Diphthami_syn_dom"/>
</dbReference>
<dbReference type="Gene3D" id="2.60.120.10">
    <property type="entry name" value="Jelly Rolls"/>
    <property type="match status" value="2"/>
</dbReference>
<dbReference type="Gene3D" id="3.40.50.1980">
    <property type="entry name" value="Nitrogenase molybdenum iron protein domain"/>
    <property type="match status" value="2"/>
</dbReference>
<evidence type="ECO:0000313" key="9">
    <source>
        <dbReference type="EMBL" id="CAK9079501.1"/>
    </source>
</evidence>
<dbReference type="PROSITE" id="PS50983">
    <property type="entry name" value="FE_B12_PBP"/>
    <property type="match status" value="1"/>
</dbReference>
<evidence type="ECO:0000259" key="7">
    <source>
        <dbReference type="PROSITE" id="PS50983"/>
    </source>
</evidence>
<proteinExistence type="predicted"/>
<dbReference type="EC" id="6.3.1.14" evidence="1"/>
<feature type="region of interest" description="Disordered" evidence="6">
    <location>
        <begin position="853"/>
        <end position="873"/>
    </location>
</feature>
<gene>
    <name evidence="9" type="ORF">CCMP2556_LOCUS39143</name>
</gene>
<evidence type="ECO:0000256" key="3">
    <source>
        <dbReference type="ARBA" id="ARBA00029814"/>
    </source>
</evidence>
<organism evidence="9 10">
    <name type="scientific">Durusdinium trenchii</name>
    <dbReference type="NCBI Taxonomy" id="1381693"/>
    <lineage>
        <taxon>Eukaryota</taxon>
        <taxon>Sar</taxon>
        <taxon>Alveolata</taxon>
        <taxon>Dinophyceae</taxon>
        <taxon>Suessiales</taxon>
        <taxon>Symbiodiniaceae</taxon>
        <taxon>Durusdinium</taxon>
    </lineage>
</organism>
<dbReference type="Pfam" id="PF13621">
    <property type="entry name" value="Cupin_8"/>
    <property type="match status" value="1"/>
</dbReference>
<dbReference type="InterPro" id="IPR051030">
    <property type="entry name" value="Vitamin_B12-ABC_binding"/>
</dbReference>
<feature type="domain" description="JmjC" evidence="8">
    <location>
        <begin position="697"/>
        <end position="945"/>
    </location>
</feature>
<dbReference type="InterPro" id="IPR014729">
    <property type="entry name" value="Rossmann-like_a/b/a_fold"/>
</dbReference>
<dbReference type="Pfam" id="PF17653">
    <property type="entry name" value="DUF5522"/>
    <property type="match status" value="1"/>
</dbReference>
<evidence type="ECO:0000256" key="1">
    <source>
        <dbReference type="ARBA" id="ARBA00012089"/>
    </source>
</evidence>
<keyword evidence="10" id="KW-1185">Reference proteome</keyword>
<dbReference type="InterPro" id="IPR040807">
    <property type="entry name" value="DUF5522"/>
</dbReference>
<dbReference type="Pfam" id="PF01902">
    <property type="entry name" value="Diphthami_syn_2"/>
    <property type="match status" value="1"/>
</dbReference>
<evidence type="ECO:0000256" key="4">
    <source>
        <dbReference type="ARBA" id="ARBA00031552"/>
    </source>
</evidence>
<dbReference type="SUPFAM" id="SSF51197">
    <property type="entry name" value="Clavaminate synthase-like"/>
    <property type="match status" value="1"/>
</dbReference>
<evidence type="ECO:0000256" key="5">
    <source>
        <dbReference type="ARBA" id="ARBA00048108"/>
    </source>
</evidence>
<protein>
    <recommendedName>
        <fullName evidence="2">Diphthine--ammonia ligase</fullName>
        <ecNumber evidence="1">6.3.1.14</ecNumber>
    </recommendedName>
    <alternativeName>
        <fullName evidence="3">Diphthamide synthase</fullName>
    </alternativeName>
    <alternativeName>
        <fullName evidence="4">Diphthamide synthetase</fullName>
    </alternativeName>
</protein>
<evidence type="ECO:0000256" key="6">
    <source>
        <dbReference type="SAM" id="MobiDB-lite"/>
    </source>
</evidence>
<sequence>MESEQPALRIACLTPSATDICVALGLSRSLVGVTHECDQISDGSSRPLILTKDVLQEEKISSQVDIHRKVQQMSDQAKSASGSLDAIPSLYPIDANALLEAQPTLIITQDLCQVCAPSSRSVSGLSIGIPPEVQVLSLSPESLEDVLESIRLVASSAGYPERGITLADQLQSQLKQLQETVLRHRPPQGARMYLLEWLSPPFNAGHWMPDMMQWACVEHAAEEESSSRKSKEVTWQDVAKTKPSLLLVACCGFNLERNYQDAAAVQDQLAAVFQDTPRTPVAFATDGDQFFARPGPKLLLGTVIMALCAYCEEPEVPEAIKGLHFAKAATAYKRIPLQQGVKRRKTEETHKITDIEDFFKLHQEACERGDTFYTDPVSGFLVFTEVAHKKRGKCCGSGCRHCPYNHVNVCDEQKLARIQQPAILCRGTSLKFSPDSAAEIRVLFFSGGKDSFLTLRALAREMSDSAVGIVLLTTFDAPSRIIAHQDISIDMVQRQAKHLGLTLLGIPMHRASSESYVSRVTKGLELLRQQFGPKVKSLVFGDLHLEHIKTWREAELGKLGYSLEFPLWHSSYKDLEQDLTASGVRVVVSSSTIDSVELGEVYDQRLRDRLRAQKEDVFGEGGEFHTVAEVWSVEPELALGLQREESEPSRNSIFGGLWSKMPRYGVVHGNLVLAVAASRIEVSLADFVASLRKEGQWPALYADGAANLEKSFEFLRLLTQSAVGQPRRLLFKRTDLWLGGETLSTLHFDNVENLFAQLVGEKEFLLCPPGDTPLLADGRLRKAYVGQAQNRSAELPSLLMRRKDSQMKQPGHSWRHGPLMGSKDEKLTSNRPPSVSSVSVFTRMEVMNYAVYDVDDPPEERGSPGKPGFDDGLGGELTAPYAELAAQLRKTVVTVRAGEVLYLPFGWWHQVRGRPSPSGLCCSAASFFQPFFVRLQPKSLSLTGPLLRGAAAGRAEATNEGFLMKGTPGAVLETQRGPVAGSRFGRHPSKRSKC</sequence>
<dbReference type="EMBL" id="CAXAMN010023662">
    <property type="protein sequence ID" value="CAK9079501.1"/>
    <property type="molecule type" value="Genomic_DNA"/>
</dbReference>